<proteinExistence type="predicted"/>
<sequence length="168" mass="16001">MRFAPLAATVASLGVASAAAIKPKDTALRARDTCSDVEFTGEVLHLSLNIIEYPVVVDVQLEEDAIITVDNTILIEATNAPTHLHTTVMATSTSTVTKTISTATITAAAAAGEATAGSGSGSSGSGSSGSGSSNSGSSSGSGSSGVVAGSGSSNSGSGSSGSSSGSGS</sequence>
<dbReference type="RefSeq" id="XP_040796803.1">
    <property type="nucleotide sequence ID" value="XM_040948912.1"/>
</dbReference>
<keyword evidence="2" id="KW-0732">Signal</keyword>
<dbReference type="VEuPathDB" id="FungiDB:BO72DRAFT_500590"/>
<name>A0A8G1RJW6_9EURO</name>
<feature type="compositionally biased region" description="Low complexity" evidence="1">
    <location>
        <begin position="130"/>
        <end position="168"/>
    </location>
</feature>
<dbReference type="GeneID" id="63866245"/>
<reference evidence="3 4" key="1">
    <citation type="submission" date="2018-02" db="EMBL/GenBank/DDBJ databases">
        <title>The genomes of Aspergillus section Nigri reveals drivers in fungal speciation.</title>
        <authorList>
            <consortium name="DOE Joint Genome Institute"/>
            <person name="Vesth T.C."/>
            <person name="Nybo J."/>
            <person name="Theobald S."/>
            <person name="Brandl J."/>
            <person name="Frisvad J.C."/>
            <person name="Nielsen K.F."/>
            <person name="Lyhne E.K."/>
            <person name="Kogle M.E."/>
            <person name="Kuo A."/>
            <person name="Riley R."/>
            <person name="Clum A."/>
            <person name="Nolan M."/>
            <person name="Lipzen A."/>
            <person name="Salamov A."/>
            <person name="Henrissat B."/>
            <person name="Wiebenga A."/>
            <person name="De vries R.P."/>
            <person name="Grigoriev I.V."/>
            <person name="Mortensen U.H."/>
            <person name="Andersen M.R."/>
            <person name="Baker S.E."/>
        </authorList>
    </citation>
    <scope>NUCLEOTIDE SEQUENCE [LARGE SCALE GENOMIC DNA]</scope>
    <source>
        <strain evidence="3 4">CBS 313.89</strain>
    </source>
</reference>
<dbReference type="EMBL" id="KZ824688">
    <property type="protein sequence ID" value="RAK72791.1"/>
    <property type="molecule type" value="Genomic_DNA"/>
</dbReference>
<gene>
    <name evidence="3" type="ORF">BO72DRAFT_500590</name>
</gene>
<organism evidence="3 4">
    <name type="scientific">Aspergillus fijiensis CBS 313.89</name>
    <dbReference type="NCBI Taxonomy" id="1448319"/>
    <lineage>
        <taxon>Eukaryota</taxon>
        <taxon>Fungi</taxon>
        <taxon>Dikarya</taxon>
        <taxon>Ascomycota</taxon>
        <taxon>Pezizomycotina</taxon>
        <taxon>Eurotiomycetes</taxon>
        <taxon>Eurotiomycetidae</taxon>
        <taxon>Eurotiales</taxon>
        <taxon>Aspergillaceae</taxon>
        <taxon>Aspergillus</taxon>
    </lineage>
</organism>
<evidence type="ECO:0000256" key="2">
    <source>
        <dbReference type="SAM" id="SignalP"/>
    </source>
</evidence>
<evidence type="ECO:0000256" key="1">
    <source>
        <dbReference type="SAM" id="MobiDB-lite"/>
    </source>
</evidence>
<protein>
    <submittedName>
        <fullName evidence="3">Uncharacterized protein</fullName>
    </submittedName>
</protein>
<accession>A0A8G1RJW6</accession>
<dbReference type="Proteomes" id="UP000249789">
    <property type="component" value="Unassembled WGS sequence"/>
</dbReference>
<feature type="chain" id="PRO_5034455262" evidence="2">
    <location>
        <begin position="21"/>
        <end position="168"/>
    </location>
</feature>
<feature type="non-terminal residue" evidence="3">
    <location>
        <position position="168"/>
    </location>
</feature>
<evidence type="ECO:0000313" key="3">
    <source>
        <dbReference type="EMBL" id="RAK72791.1"/>
    </source>
</evidence>
<dbReference type="AlphaFoldDB" id="A0A8G1RJW6"/>
<evidence type="ECO:0000313" key="4">
    <source>
        <dbReference type="Proteomes" id="UP000249789"/>
    </source>
</evidence>
<feature type="region of interest" description="Disordered" evidence="1">
    <location>
        <begin position="114"/>
        <end position="168"/>
    </location>
</feature>
<dbReference type="OrthoDB" id="1887033at2759"/>
<keyword evidence="4" id="KW-1185">Reference proteome</keyword>
<feature type="signal peptide" evidence="2">
    <location>
        <begin position="1"/>
        <end position="20"/>
    </location>
</feature>
<feature type="compositionally biased region" description="Gly residues" evidence="1">
    <location>
        <begin position="118"/>
        <end position="129"/>
    </location>
</feature>